<comment type="caution">
    <text evidence="2">The sequence shown here is derived from an EMBL/GenBank/DDBJ whole genome shotgun (WGS) entry which is preliminary data.</text>
</comment>
<accession>A0ABV2DHV2</accession>
<organism evidence="2 3">
    <name type="scientific">Mesorhizobium shangrilense</name>
    <dbReference type="NCBI Taxonomy" id="460060"/>
    <lineage>
        <taxon>Bacteria</taxon>
        <taxon>Pseudomonadati</taxon>
        <taxon>Pseudomonadota</taxon>
        <taxon>Alphaproteobacteria</taxon>
        <taxon>Hyphomicrobiales</taxon>
        <taxon>Phyllobacteriaceae</taxon>
        <taxon>Mesorhizobium</taxon>
    </lineage>
</organism>
<reference evidence="2 3" key="1">
    <citation type="submission" date="2024-06" db="EMBL/GenBank/DDBJ databases">
        <authorList>
            <person name="Kim D.-U."/>
        </authorList>
    </citation>
    <scope>NUCLEOTIDE SEQUENCE [LARGE SCALE GENOMIC DNA]</scope>
    <source>
        <strain evidence="2 3">KACC15460</strain>
    </source>
</reference>
<keyword evidence="1" id="KW-1133">Transmembrane helix</keyword>
<dbReference type="Pfam" id="PF14373">
    <property type="entry name" value="Imm_superinfect"/>
    <property type="match status" value="1"/>
</dbReference>
<protein>
    <submittedName>
        <fullName evidence="2">Superinfection immunity protein</fullName>
    </submittedName>
</protein>
<evidence type="ECO:0000256" key="1">
    <source>
        <dbReference type="SAM" id="Phobius"/>
    </source>
</evidence>
<gene>
    <name evidence="2" type="ORF">ABVQ20_20280</name>
</gene>
<feature type="transmembrane region" description="Helical" evidence="1">
    <location>
        <begin position="35"/>
        <end position="59"/>
    </location>
</feature>
<feature type="transmembrane region" description="Helical" evidence="1">
    <location>
        <begin position="6"/>
        <end position="28"/>
    </location>
</feature>
<dbReference type="InterPro" id="IPR016410">
    <property type="entry name" value="Phage_imm"/>
</dbReference>
<name>A0ABV2DHV2_9HYPH</name>
<evidence type="ECO:0000313" key="2">
    <source>
        <dbReference type="EMBL" id="MET2829313.1"/>
    </source>
</evidence>
<keyword evidence="1" id="KW-0472">Membrane</keyword>
<proteinExistence type="predicted"/>
<dbReference type="EMBL" id="JBEWSZ010000001">
    <property type="protein sequence ID" value="MET2829313.1"/>
    <property type="molecule type" value="Genomic_DNA"/>
</dbReference>
<evidence type="ECO:0000313" key="3">
    <source>
        <dbReference type="Proteomes" id="UP001548832"/>
    </source>
</evidence>
<keyword evidence="1" id="KW-0812">Transmembrane</keyword>
<keyword evidence="3" id="KW-1185">Reference proteome</keyword>
<dbReference type="RefSeq" id="WP_354461263.1">
    <property type="nucleotide sequence ID" value="NZ_JBEWSZ010000001.1"/>
</dbReference>
<dbReference type="Proteomes" id="UP001548832">
    <property type="component" value="Unassembled WGS sequence"/>
</dbReference>
<sequence length="142" mass="15723">MNDPESNFLLLVLVALAIFLMPALVAFLRRHPNRWVIFLLNVFLGATGIVWFGCLIWAFKAIHIAAAPNRSNGGESGLNLTANDVVRIRFDEGARLPPSLAPPLRADDVLVRLERLKKLHDDGVIDAEQFGRMRDAALSHSS</sequence>